<comment type="caution">
    <text evidence="1">The sequence shown here is derived from an EMBL/GenBank/DDBJ whole genome shotgun (WGS) entry which is preliminary data.</text>
</comment>
<evidence type="ECO:0000313" key="2">
    <source>
        <dbReference type="Proteomes" id="UP000616885"/>
    </source>
</evidence>
<protein>
    <submittedName>
        <fullName evidence="1">Uncharacterized protein</fullName>
    </submittedName>
</protein>
<sequence>MPALRWTPIDEFRNPDQKNDLPSIQLPAIEILYSQGSTLLHFQDHGRRDSTSDQPKNQEATAKIPERLRIRSWPLLGHLEKVCGENFRLGHIASIESGPSLILLRPFKALFLFEQAIRDSVSNVETEVENAKTTGNVKGTVTGVGGLWRLSGNTSFRT</sequence>
<gene>
    <name evidence="1" type="ORF">IM811_006592</name>
</gene>
<dbReference type="EMBL" id="JADCTT010000017">
    <property type="protein sequence ID" value="KAF9743501.1"/>
    <property type="molecule type" value="Genomic_DNA"/>
</dbReference>
<reference evidence="1" key="1">
    <citation type="submission" date="2020-10" db="EMBL/GenBank/DDBJ databases">
        <title>High-Quality Genome Resource of Clonostachys rosea strain S41 by Oxford Nanopore Long-Read Sequencing.</title>
        <authorList>
            <person name="Wang H."/>
        </authorList>
    </citation>
    <scope>NUCLEOTIDE SEQUENCE</scope>
    <source>
        <strain evidence="1">S41</strain>
    </source>
</reference>
<accession>A0A8H7N2G8</accession>
<organism evidence="1 2">
    <name type="scientific">Bionectria ochroleuca</name>
    <name type="common">Gliocladium roseum</name>
    <dbReference type="NCBI Taxonomy" id="29856"/>
    <lineage>
        <taxon>Eukaryota</taxon>
        <taxon>Fungi</taxon>
        <taxon>Dikarya</taxon>
        <taxon>Ascomycota</taxon>
        <taxon>Pezizomycotina</taxon>
        <taxon>Sordariomycetes</taxon>
        <taxon>Hypocreomycetidae</taxon>
        <taxon>Hypocreales</taxon>
        <taxon>Bionectriaceae</taxon>
        <taxon>Clonostachys</taxon>
    </lineage>
</organism>
<dbReference type="Proteomes" id="UP000616885">
    <property type="component" value="Unassembled WGS sequence"/>
</dbReference>
<proteinExistence type="predicted"/>
<dbReference type="AlphaFoldDB" id="A0A8H7N2G8"/>
<evidence type="ECO:0000313" key="1">
    <source>
        <dbReference type="EMBL" id="KAF9743501.1"/>
    </source>
</evidence>
<name>A0A8H7N2G8_BIOOC</name>